<evidence type="ECO:0000256" key="1">
    <source>
        <dbReference type="ARBA" id="ARBA00022617"/>
    </source>
</evidence>
<protein>
    <recommendedName>
        <fullName evidence="4">Cytochrome c domain-containing protein</fullName>
    </recommendedName>
</protein>
<dbReference type="EMBL" id="BARS01035180">
    <property type="protein sequence ID" value="GAG15843.1"/>
    <property type="molecule type" value="Genomic_DNA"/>
</dbReference>
<reference evidence="5" key="1">
    <citation type="journal article" date="2014" name="Front. Microbiol.">
        <title>High frequency of phylogenetically diverse reductive dehalogenase-homologous genes in deep subseafloor sedimentary metagenomes.</title>
        <authorList>
            <person name="Kawai M."/>
            <person name="Futagami T."/>
            <person name="Toyoda A."/>
            <person name="Takaki Y."/>
            <person name="Nishi S."/>
            <person name="Hori S."/>
            <person name="Arai W."/>
            <person name="Tsubouchi T."/>
            <person name="Morono Y."/>
            <person name="Uchiyama I."/>
            <person name="Ito T."/>
            <person name="Fujiyama A."/>
            <person name="Inagaki F."/>
            <person name="Takami H."/>
        </authorList>
    </citation>
    <scope>NUCLEOTIDE SEQUENCE</scope>
    <source>
        <strain evidence="5">Expedition CK06-06</strain>
    </source>
</reference>
<evidence type="ECO:0000256" key="3">
    <source>
        <dbReference type="ARBA" id="ARBA00023004"/>
    </source>
</evidence>
<dbReference type="SUPFAM" id="SSF46626">
    <property type="entry name" value="Cytochrome c"/>
    <property type="match status" value="1"/>
</dbReference>
<evidence type="ECO:0000259" key="4">
    <source>
        <dbReference type="PROSITE" id="PS51007"/>
    </source>
</evidence>
<dbReference type="InterPro" id="IPR036909">
    <property type="entry name" value="Cyt_c-like_dom_sf"/>
</dbReference>
<dbReference type="Pfam" id="PF13442">
    <property type="entry name" value="Cytochrome_CBB3"/>
    <property type="match status" value="1"/>
</dbReference>
<dbReference type="Gene3D" id="1.10.760.10">
    <property type="entry name" value="Cytochrome c-like domain"/>
    <property type="match status" value="1"/>
</dbReference>
<evidence type="ECO:0000313" key="5">
    <source>
        <dbReference type="EMBL" id="GAG15843.1"/>
    </source>
</evidence>
<dbReference type="InterPro" id="IPR009056">
    <property type="entry name" value="Cyt_c-like_dom"/>
</dbReference>
<keyword evidence="3" id="KW-0408">Iron</keyword>
<accession>X0VTR0</accession>
<dbReference type="GO" id="GO:0020037">
    <property type="term" value="F:heme binding"/>
    <property type="evidence" value="ECO:0007669"/>
    <property type="project" value="InterPro"/>
</dbReference>
<keyword evidence="1" id="KW-0349">Heme</keyword>
<name>X0VTR0_9ZZZZ</name>
<dbReference type="AlphaFoldDB" id="X0VTR0"/>
<dbReference type="PROSITE" id="PS51007">
    <property type="entry name" value="CYTC"/>
    <property type="match status" value="1"/>
</dbReference>
<organism evidence="5">
    <name type="scientific">marine sediment metagenome</name>
    <dbReference type="NCBI Taxonomy" id="412755"/>
    <lineage>
        <taxon>unclassified sequences</taxon>
        <taxon>metagenomes</taxon>
        <taxon>ecological metagenomes</taxon>
    </lineage>
</organism>
<proteinExistence type="predicted"/>
<gene>
    <name evidence="5" type="ORF">S01H1_54242</name>
</gene>
<sequence length="106" mass="11551">MMLSKSLINNLFIQALVFPCTVFATDISDNRQQELIHLIKHDCGSCHGMTLNGGLGSPLTAVKLKGKSNEALSSIIMNGVEGTPMPPWKGILDKQEVAWMVKQLKA</sequence>
<dbReference type="GO" id="GO:0009055">
    <property type="term" value="F:electron transfer activity"/>
    <property type="evidence" value="ECO:0007669"/>
    <property type="project" value="InterPro"/>
</dbReference>
<evidence type="ECO:0000256" key="2">
    <source>
        <dbReference type="ARBA" id="ARBA00022723"/>
    </source>
</evidence>
<dbReference type="GO" id="GO:0046872">
    <property type="term" value="F:metal ion binding"/>
    <property type="evidence" value="ECO:0007669"/>
    <property type="project" value="UniProtKB-KW"/>
</dbReference>
<keyword evidence="2" id="KW-0479">Metal-binding</keyword>
<feature type="domain" description="Cytochrome c" evidence="4">
    <location>
        <begin position="28"/>
        <end position="106"/>
    </location>
</feature>
<feature type="non-terminal residue" evidence="5">
    <location>
        <position position="106"/>
    </location>
</feature>
<comment type="caution">
    <text evidence="5">The sequence shown here is derived from an EMBL/GenBank/DDBJ whole genome shotgun (WGS) entry which is preliminary data.</text>
</comment>